<evidence type="ECO:0000313" key="1">
    <source>
        <dbReference type="EMBL" id="VIO73252.1"/>
    </source>
</evidence>
<dbReference type="EMBL" id="CAADFC020000016">
    <property type="protein sequence ID" value="VIO73252.1"/>
    <property type="molecule type" value="Genomic_DNA"/>
</dbReference>
<comment type="caution">
    <text evidence="1">The sequence shown here is derived from an EMBL/GenBank/DDBJ whole genome shotgun (WGS) entry which is preliminary data.</text>
</comment>
<organism evidence="1 2">
    <name type="scientific">Bradyrhizobium ivorense</name>
    <dbReference type="NCBI Taxonomy" id="2511166"/>
    <lineage>
        <taxon>Bacteria</taxon>
        <taxon>Pseudomonadati</taxon>
        <taxon>Pseudomonadota</taxon>
        <taxon>Alphaproteobacteria</taxon>
        <taxon>Hyphomicrobiales</taxon>
        <taxon>Nitrobacteraceae</taxon>
        <taxon>Bradyrhizobium</taxon>
    </lineage>
</organism>
<evidence type="ECO:0000313" key="2">
    <source>
        <dbReference type="Proteomes" id="UP000328092"/>
    </source>
</evidence>
<accession>A0A508TCT1</accession>
<dbReference type="Proteomes" id="UP000328092">
    <property type="component" value="Unassembled WGS sequence"/>
</dbReference>
<gene>
    <name evidence="1" type="ORF">CI1B_48570</name>
</gene>
<reference evidence="1" key="1">
    <citation type="submission" date="2019-02" db="EMBL/GenBank/DDBJ databases">
        <authorList>
            <person name="Pothier F.J."/>
        </authorList>
    </citation>
    <scope>NUCLEOTIDE SEQUENCE</scope>
    <source>
        <strain evidence="1">CI-1B</strain>
    </source>
</reference>
<proteinExistence type="predicted"/>
<dbReference type="OrthoDB" id="8246657at2"/>
<dbReference type="AlphaFoldDB" id="A0A508TCT1"/>
<sequence length="66" mass="7141">MTATNVLDWVVALFVCWASLTAIVQSPHETAQCAAPYTTGSAVRTIPPTPAKAEIEAMIRDMKLHD</sequence>
<name>A0A508TCT1_9BRAD</name>
<protein>
    <submittedName>
        <fullName evidence="1">Uncharacterized protein</fullName>
    </submittedName>
</protein>
<dbReference type="RefSeq" id="WP_139861899.1">
    <property type="nucleotide sequence ID" value="NZ_CAADFC020000016.1"/>
</dbReference>
<keyword evidence="2" id="KW-1185">Reference proteome</keyword>